<dbReference type="AlphaFoldDB" id="A0AA38T264"/>
<dbReference type="GO" id="GO:0006313">
    <property type="term" value="P:DNA transposition"/>
    <property type="evidence" value="ECO:0007669"/>
    <property type="project" value="InterPro"/>
</dbReference>
<sequence length="314" mass="36113">MADEDESGLKDVLEAQYVHNEFLIEICDDYERDAFIEEEVDYDNEDVMVDVDEEENTNKFLIHNPHIPWNLMKPQVGERYASLVELKTCLTNYALANGLQLRCGRNYRLGSLVNSNWIAKQYGRKIRQNPSRKLVDLMESILKKYKCIVPVGQCSRAKAKALGEVETTLIDHYGKLWDYGEEINRSNPGELLSAVGRDATNQIYPLAWAVVEVESKSSWKWFLEYLMEDIGLTDGFGITIMSDQHKGLVEAVKDVFPLVEHRQCARHIYANFKKKFTGIQFRALFWAASKAGTPEEFQCVMQEIKGFLTKHLTI</sequence>
<proteinExistence type="predicted"/>
<reference evidence="5" key="1">
    <citation type="submission" date="2023-03" db="EMBL/GenBank/DDBJ databases">
        <title>Chromosome-scale reference genome and RAD-based genetic map of yellow starthistle (Centaurea solstitialis) reveal putative structural variation and QTLs associated with invader traits.</title>
        <authorList>
            <person name="Reatini B."/>
            <person name="Cang F.A."/>
            <person name="Jiang Q."/>
            <person name="Mckibben M.T.W."/>
            <person name="Barker M.S."/>
            <person name="Rieseberg L.H."/>
            <person name="Dlugosch K.M."/>
        </authorList>
    </citation>
    <scope>NUCLEOTIDE SEQUENCE</scope>
    <source>
        <strain evidence="5">CAN-66</strain>
        <tissue evidence="5">Leaf</tissue>
    </source>
</reference>
<dbReference type="InterPro" id="IPR001207">
    <property type="entry name" value="Transposase_mutator"/>
</dbReference>
<accession>A0AA38T264</accession>
<dbReference type="GO" id="GO:0003677">
    <property type="term" value="F:DNA binding"/>
    <property type="evidence" value="ECO:0007669"/>
    <property type="project" value="UniProtKB-KW"/>
</dbReference>
<gene>
    <name evidence="5" type="ORF">OSB04_023184</name>
</gene>
<dbReference type="Proteomes" id="UP001172457">
    <property type="component" value="Chromosome 6"/>
</dbReference>
<feature type="domain" description="MULE transposase" evidence="4">
    <location>
        <begin position="189"/>
        <end position="271"/>
    </location>
</feature>
<evidence type="ECO:0000256" key="3">
    <source>
        <dbReference type="ARBA" id="ARBA00023172"/>
    </source>
</evidence>
<dbReference type="EMBL" id="JARYMX010000006">
    <property type="protein sequence ID" value="KAJ9543477.1"/>
    <property type="molecule type" value="Genomic_DNA"/>
</dbReference>
<dbReference type="PANTHER" id="PTHR31973:SF189">
    <property type="entry name" value="TRANSPOSASE, MUDR, PLANT, MULE TRANSPOSASE DOMAIN PROTEIN-RELATED"/>
    <property type="match status" value="1"/>
</dbReference>
<evidence type="ECO:0000313" key="5">
    <source>
        <dbReference type="EMBL" id="KAJ9543477.1"/>
    </source>
</evidence>
<evidence type="ECO:0000313" key="6">
    <source>
        <dbReference type="Proteomes" id="UP001172457"/>
    </source>
</evidence>
<dbReference type="GO" id="GO:0004803">
    <property type="term" value="F:transposase activity"/>
    <property type="evidence" value="ECO:0007669"/>
    <property type="project" value="InterPro"/>
</dbReference>
<keyword evidence="6" id="KW-1185">Reference proteome</keyword>
<keyword evidence="1" id="KW-0815">Transposition</keyword>
<organism evidence="5 6">
    <name type="scientific">Centaurea solstitialis</name>
    <name type="common">yellow star-thistle</name>
    <dbReference type="NCBI Taxonomy" id="347529"/>
    <lineage>
        <taxon>Eukaryota</taxon>
        <taxon>Viridiplantae</taxon>
        <taxon>Streptophyta</taxon>
        <taxon>Embryophyta</taxon>
        <taxon>Tracheophyta</taxon>
        <taxon>Spermatophyta</taxon>
        <taxon>Magnoliopsida</taxon>
        <taxon>eudicotyledons</taxon>
        <taxon>Gunneridae</taxon>
        <taxon>Pentapetalae</taxon>
        <taxon>asterids</taxon>
        <taxon>campanulids</taxon>
        <taxon>Asterales</taxon>
        <taxon>Asteraceae</taxon>
        <taxon>Carduoideae</taxon>
        <taxon>Cardueae</taxon>
        <taxon>Centaureinae</taxon>
        <taxon>Centaurea</taxon>
    </lineage>
</organism>
<protein>
    <recommendedName>
        <fullName evidence="4">MULE transposase domain-containing protein</fullName>
    </recommendedName>
</protein>
<evidence type="ECO:0000256" key="2">
    <source>
        <dbReference type="ARBA" id="ARBA00023125"/>
    </source>
</evidence>
<dbReference type="InterPro" id="IPR018289">
    <property type="entry name" value="MULE_transposase_dom"/>
</dbReference>
<evidence type="ECO:0000259" key="4">
    <source>
        <dbReference type="Pfam" id="PF10551"/>
    </source>
</evidence>
<comment type="caution">
    <text evidence="5">The sequence shown here is derived from an EMBL/GenBank/DDBJ whole genome shotgun (WGS) entry which is preliminary data.</text>
</comment>
<keyword evidence="3" id="KW-0233">DNA recombination</keyword>
<dbReference type="Pfam" id="PF10551">
    <property type="entry name" value="MULE"/>
    <property type="match status" value="1"/>
</dbReference>
<evidence type="ECO:0000256" key="1">
    <source>
        <dbReference type="ARBA" id="ARBA00022578"/>
    </source>
</evidence>
<dbReference type="PROSITE" id="PS01007">
    <property type="entry name" value="TRANSPOSASE_MUTATOR"/>
    <property type="match status" value="1"/>
</dbReference>
<keyword evidence="2" id="KW-0238">DNA-binding</keyword>
<name>A0AA38T264_9ASTR</name>
<dbReference type="PANTHER" id="PTHR31973">
    <property type="entry name" value="POLYPROTEIN, PUTATIVE-RELATED"/>
    <property type="match status" value="1"/>
</dbReference>